<dbReference type="KEGG" id="mlv:CVS47_03005"/>
<accession>A0A3Q9J234</accession>
<dbReference type="InterPro" id="IPR028082">
    <property type="entry name" value="Peripla_BP_I"/>
</dbReference>
<dbReference type="PANTHER" id="PTHR30146">
    <property type="entry name" value="LACI-RELATED TRANSCRIPTIONAL REPRESSOR"/>
    <property type="match status" value="1"/>
</dbReference>
<feature type="domain" description="HTH lacI-type" evidence="4">
    <location>
        <begin position="1"/>
        <end position="55"/>
    </location>
</feature>
<dbReference type="PANTHER" id="PTHR30146:SF153">
    <property type="entry name" value="LACTOSE OPERON REPRESSOR"/>
    <property type="match status" value="1"/>
</dbReference>
<dbReference type="PROSITE" id="PS50932">
    <property type="entry name" value="HTH_LACI_2"/>
    <property type="match status" value="1"/>
</dbReference>
<name>A0A3Q9J234_9MICO</name>
<dbReference type="EMBL" id="CP031423">
    <property type="protein sequence ID" value="AZS38349.1"/>
    <property type="molecule type" value="Genomic_DNA"/>
</dbReference>
<dbReference type="SUPFAM" id="SSF53822">
    <property type="entry name" value="Periplasmic binding protein-like I"/>
    <property type="match status" value="1"/>
</dbReference>
<proteinExistence type="predicted"/>
<evidence type="ECO:0000313" key="6">
    <source>
        <dbReference type="Proteomes" id="UP000276888"/>
    </source>
</evidence>
<dbReference type="SMART" id="SM00354">
    <property type="entry name" value="HTH_LACI"/>
    <property type="match status" value="1"/>
</dbReference>
<dbReference type="InterPro" id="IPR010982">
    <property type="entry name" value="Lambda_DNA-bd_dom_sf"/>
</dbReference>
<keyword evidence="6" id="KW-1185">Reference proteome</keyword>
<evidence type="ECO:0000313" key="5">
    <source>
        <dbReference type="EMBL" id="AZS38349.1"/>
    </source>
</evidence>
<sequence length="349" mass="36243">MTLAAVAEHAGVSVATASRGLRGRGEMSAATRARIVRSAAELGYRAGQESRGRPRSGTARTFDLVLGRFHDPYTAEITAGARAAAAAHGYDLTLTADREDPDDDWMPRILSRGSAGVIVGLRIPTASQIEALRRADIPLVLMEPPSESPQGLPSVRTTDREGGAAAAAHLVERGAERFVSIGGTPSYRFGRARIDGFREVLARAAPEASRVHVSADWTAWGARRACSRGLEEVAAQGGSGLIGVFACNDEMAAGAYRAVADAGLSIPRHVLVVGFDDVRGARWLHPPLTTLRQPIGEMAAAAVGILVRAVGGEAVEDESVVMPTELVARGSTAAAGIAKGAATGAVSGR</sequence>
<organism evidence="5 6">
    <name type="scientific">Microbacterium lemovicicum</name>
    <dbReference type="NCBI Taxonomy" id="1072463"/>
    <lineage>
        <taxon>Bacteria</taxon>
        <taxon>Bacillati</taxon>
        <taxon>Actinomycetota</taxon>
        <taxon>Actinomycetes</taxon>
        <taxon>Micrococcales</taxon>
        <taxon>Microbacteriaceae</taxon>
        <taxon>Microbacterium</taxon>
    </lineage>
</organism>
<keyword evidence="2" id="KW-0238">DNA-binding</keyword>
<gene>
    <name evidence="5" type="primary">cytR_3</name>
    <name evidence="5" type="ORF">CVS47_03005</name>
</gene>
<protein>
    <submittedName>
        <fullName evidence="5">HTH-type transcriptional repressor CytR</fullName>
    </submittedName>
</protein>
<dbReference type="SUPFAM" id="SSF47413">
    <property type="entry name" value="lambda repressor-like DNA-binding domains"/>
    <property type="match status" value="1"/>
</dbReference>
<dbReference type="GO" id="GO:0000976">
    <property type="term" value="F:transcription cis-regulatory region binding"/>
    <property type="evidence" value="ECO:0007669"/>
    <property type="project" value="TreeGrafter"/>
</dbReference>
<evidence type="ECO:0000259" key="4">
    <source>
        <dbReference type="PROSITE" id="PS50932"/>
    </source>
</evidence>
<dbReference type="Proteomes" id="UP000276888">
    <property type="component" value="Chromosome"/>
</dbReference>
<evidence type="ECO:0000256" key="2">
    <source>
        <dbReference type="ARBA" id="ARBA00023125"/>
    </source>
</evidence>
<evidence type="ECO:0000256" key="3">
    <source>
        <dbReference type="ARBA" id="ARBA00023163"/>
    </source>
</evidence>
<evidence type="ECO:0000256" key="1">
    <source>
        <dbReference type="ARBA" id="ARBA00023015"/>
    </source>
</evidence>
<keyword evidence="1" id="KW-0805">Transcription regulation</keyword>
<dbReference type="Pfam" id="PF00356">
    <property type="entry name" value="LacI"/>
    <property type="match status" value="1"/>
</dbReference>
<reference evidence="5 6" key="1">
    <citation type="submission" date="2018-08" db="EMBL/GenBank/DDBJ databases">
        <title>Microbacterium lemovicicum sp. nov., a bacterium isolated from a natural uranium-rich soil.</title>
        <authorList>
            <person name="ORTET P."/>
        </authorList>
    </citation>
    <scope>NUCLEOTIDE SEQUENCE [LARGE SCALE GENOMIC DNA]</scope>
    <source>
        <strain evidence="5 6">Viu22</strain>
    </source>
</reference>
<dbReference type="Gene3D" id="3.40.50.2300">
    <property type="match status" value="2"/>
</dbReference>
<dbReference type="Pfam" id="PF13377">
    <property type="entry name" value="Peripla_BP_3"/>
    <property type="match status" value="1"/>
</dbReference>
<dbReference type="CDD" id="cd01392">
    <property type="entry name" value="HTH_LacI"/>
    <property type="match status" value="1"/>
</dbReference>
<keyword evidence="3" id="KW-0804">Transcription</keyword>
<dbReference type="InterPro" id="IPR000843">
    <property type="entry name" value="HTH_LacI"/>
</dbReference>
<dbReference type="Gene3D" id="1.10.260.40">
    <property type="entry name" value="lambda repressor-like DNA-binding domains"/>
    <property type="match status" value="1"/>
</dbReference>
<dbReference type="GO" id="GO:0003700">
    <property type="term" value="F:DNA-binding transcription factor activity"/>
    <property type="evidence" value="ECO:0007669"/>
    <property type="project" value="TreeGrafter"/>
</dbReference>
<dbReference type="AlphaFoldDB" id="A0A3Q9J234"/>
<dbReference type="InterPro" id="IPR046335">
    <property type="entry name" value="LacI/GalR-like_sensor"/>
</dbReference>